<evidence type="ECO:0000313" key="4">
    <source>
        <dbReference type="Proteomes" id="UP001500218"/>
    </source>
</evidence>
<dbReference type="Gene3D" id="3.30.70.360">
    <property type="match status" value="1"/>
</dbReference>
<keyword evidence="2" id="KW-0378">Hydrolase</keyword>
<dbReference type="InterPro" id="IPR036264">
    <property type="entry name" value="Bact_exopeptidase_dim_dom"/>
</dbReference>
<name>A0ABN2M476_9ACTN</name>
<comment type="similarity">
    <text evidence="1">Belongs to the peptidase M20 family.</text>
</comment>
<evidence type="ECO:0000256" key="2">
    <source>
        <dbReference type="ARBA" id="ARBA00022801"/>
    </source>
</evidence>
<dbReference type="Proteomes" id="UP001500218">
    <property type="component" value="Unassembled WGS sequence"/>
</dbReference>
<accession>A0ABN2M476</accession>
<dbReference type="CDD" id="cd03884">
    <property type="entry name" value="M20_bAS"/>
    <property type="match status" value="1"/>
</dbReference>
<proteinExistence type="inferred from homology"/>
<dbReference type="NCBIfam" id="NF006770">
    <property type="entry name" value="PRK09290.1-4"/>
    <property type="match status" value="1"/>
</dbReference>
<dbReference type="NCBIfam" id="TIGR01879">
    <property type="entry name" value="hydantase"/>
    <property type="match status" value="1"/>
</dbReference>
<sequence length="404" mass="42696">MSVDVVERFRALWRSLEKIGRDEETGGYRRHGWNGADLECREWFAEEAADRDLELRVDGNGNLFAWWGDGDDAVLTGSHLDSVPDGGGYDGPLGVVSALVAVDLLRERGHTPRRPIVVATFAEEEGSRFGLACLGSRLLTGAVDTRRALALTDREGVTLARAIAATGGDPAEVGPDPDLVARFGCFVELHVEQGRALVDLDAAVGVASAIWPHGRWRFDFRGEANHAGTTRMADRHDPMLTFAFTVLAANKEARLSGAHATMGRVHVSPNATNAVPGQVTAWLDARAAEQSTLDQLIGSVTAKATERATRDGTAVAVTAESVTAVVEFDAALRDRLATALGGVPVLPTGAGHDAGVLSAVMPTAMLFVRNPTGVSHAPGEHATDEDCAAGIEALAATLEELACR</sequence>
<dbReference type="Gene3D" id="3.40.630.10">
    <property type="entry name" value="Zn peptidases"/>
    <property type="match status" value="1"/>
</dbReference>
<dbReference type="SUPFAM" id="SSF53187">
    <property type="entry name" value="Zn-dependent exopeptidases"/>
    <property type="match status" value="1"/>
</dbReference>
<dbReference type="EMBL" id="BAAALT010000097">
    <property type="protein sequence ID" value="GAA1808993.1"/>
    <property type="molecule type" value="Genomic_DNA"/>
</dbReference>
<comment type="caution">
    <text evidence="3">The sequence shown here is derived from an EMBL/GenBank/DDBJ whole genome shotgun (WGS) entry which is preliminary data.</text>
</comment>
<evidence type="ECO:0000313" key="3">
    <source>
        <dbReference type="EMBL" id="GAA1808993.1"/>
    </source>
</evidence>
<reference evidence="3 4" key="1">
    <citation type="journal article" date="2019" name="Int. J. Syst. Evol. Microbiol.">
        <title>The Global Catalogue of Microorganisms (GCM) 10K type strain sequencing project: providing services to taxonomists for standard genome sequencing and annotation.</title>
        <authorList>
            <consortium name="The Broad Institute Genomics Platform"/>
            <consortium name="The Broad Institute Genome Sequencing Center for Infectious Disease"/>
            <person name="Wu L."/>
            <person name="Ma J."/>
        </authorList>
    </citation>
    <scope>NUCLEOTIDE SEQUENCE [LARGE SCALE GENOMIC DNA]</scope>
    <source>
        <strain evidence="3 4">JCM 13250</strain>
    </source>
</reference>
<dbReference type="InterPro" id="IPR002933">
    <property type="entry name" value="Peptidase_M20"/>
</dbReference>
<dbReference type="InterPro" id="IPR010158">
    <property type="entry name" value="Amidase_Cbmase"/>
</dbReference>
<dbReference type="Pfam" id="PF01546">
    <property type="entry name" value="Peptidase_M20"/>
    <property type="match status" value="1"/>
</dbReference>
<gene>
    <name evidence="3" type="ORF">GCM10009682_33480</name>
</gene>
<keyword evidence="4" id="KW-1185">Reference proteome</keyword>
<dbReference type="PANTHER" id="PTHR32494:SF5">
    <property type="entry name" value="ALLANTOATE AMIDOHYDROLASE"/>
    <property type="match status" value="1"/>
</dbReference>
<evidence type="ECO:0000256" key="1">
    <source>
        <dbReference type="ARBA" id="ARBA00006153"/>
    </source>
</evidence>
<dbReference type="SUPFAM" id="SSF55031">
    <property type="entry name" value="Bacterial exopeptidase dimerisation domain"/>
    <property type="match status" value="1"/>
</dbReference>
<dbReference type="PANTHER" id="PTHR32494">
    <property type="entry name" value="ALLANTOATE DEIMINASE-RELATED"/>
    <property type="match status" value="1"/>
</dbReference>
<dbReference type="PIRSF" id="PIRSF001235">
    <property type="entry name" value="Amidase_carbamoylase"/>
    <property type="match status" value="1"/>
</dbReference>
<organism evidence="3 4">
    <name type="scientific">Luedemannella flava</name>
    <dbReference type="NCBI Taxonomy" id="349316"/>
    <lineage>
        <taxon>Bacteria</taxon>
        <taxon>Bacillati</taxon>
        <taxon>Actinomycetota</taxon>
        <taxon>Actinomycetes</taxon>
        <taxon>Micromonosporales</taxon>
        <taxon>Micromonosporaceae</taxon>
        <taxon>Luedemannella</taxon>
    </lineage>
</organism>
<protein>
    <submittedName>
        <fullName evidence="3">Allantoate amidohydrolase</fullName>
    </submittedName>
</protein>